<name>A0A1V9X126_9ACAR</name>
<feature type="region of interest" description="Disordered" evidence="1">
    <location>
        <begin position="153"/>
        <end position="186"/>
    </location>
</feature>
<accession>A0A1V9X126</accession>
<dbReference type="EMBL" id="MNPL01029483">
    <property type="protein sequence ID" value="OQR67229.1"/>
    <property type="molecule type" value="Genomic_DNA"/>
</dbReference>
<protein>
    <submittedName>
        <fullName evidence="2">Uncharacterized protein</fullName>
    </submittedName>
</protein>
<organism evidence="2 3">
    <name type="scientific">Tropilaelaps mercedesae</name>
    <dbReference type="NCBI Taxonomy" id="418985"/>
    <lineage>
        <taxon>Eukaryota</taxon>
        <taxon>Metazoa</taxon>
        <taxon>Ecdysozoa</taxon>
        <taxon>Arthropoda</taxon>
        <taxon>Chelicerata</taxon>
        <taxon>Arachnida</taxon>
        <taxon>Acari</taxon>
        <taxon>Parasitiformes</taxon>
        <taxon>Mesostigmata</taxon>
        <taxon>Gamasina</taxon>
        <taxon>Dermanyssoidea</taxon>
        <taxon>Laelapidae</taxon>
        <taxon>Tropilaelaps</taxon>
    </lineage>
</organism>
<reference evidence="2 3" key="1">
    <citation type="journal article" date="2017" name="Gigascience">
        <title>Draft genome of the honey bee ectoparasitic mite, Tropilaelaps mercedesae, is shaped by the parasitic life history.</title>
        <authorList>
            <person name="Dong X."/>
            <person name="Armstrong S.D."/>
            <person name="Xia D."/>
            <person name="Makepeace B.L."/>
            <person name="Darby A.C."/>
            <person name="Kadowaki T."/>
        </authorList>
    </citation>
    <scope>NUCLEOTIDE SEQUENCE [LARGE SCALE GENOMIC DNA]</scope>
    <source>
        <strain evidence="2">Wuxi-XJTLU</strain>
    </source>
</reference>
<evidence type="ECO:0000256" key="1">
    <source>
        <dbReference type="SAM" id="MobiDB-lite"/>
    </source>
</evidence>
<dbReference type="AlphaFoldDB" id="A0A1V9X126"/>
<dbReference type="Proteomes" id="UP000192247">
    <property type="component" value="Unassembled WGS sequence"/>
</dbReference>
<keyword evidence="3" id="KW-1185">Reference proteome</keyword>
<evidence type="ECO:0000313" key="2">
    <source>
        <dbReference type="EMBL" id="OQR67229.1"/>
    </source>
</evidence>
<gene>
    <name evidence="2" type="ORF">BIW11_04810</name>
</gene>
<feature type="compositionally biased region" description="Basic residues" evidence="1">
    <location>
        <begin position="161"/>
        <end position="172"/>
    </location>
</feature>
<evidence type="ECO:0000313" key="3">
    <source>
        <dbReference type="Proteomes" id="UP000192247"/>
    </source>
</evidence>
<proteinExistence type="predicted"/>
<sequence length="186" mass="20010">MGTVRVIPIDEILKSKSLRKKSEGHAKAASHGEIRLSPGGVQLRLVAPQKTGMSPGVSVPVPLSNSSLKALAYPLTQHKSRDQEAKDLFMLALNLRSRNAPPRAPITKAQIANVLGGTKAIKSFLRNPVTPLSRVACMATYLRHKGALIQFTPPASQARLKTAKSGKAKKSQPKYSARSKPSCTEQ</sequence>
<comment type="caution">
    <text evidence="2">The sequence shown here is derived from an EMBL/GenBank/DDBJ whole genome shotgun (WGS) entry which is preliminary data.</text>
</comment>
<dbReference type="OrthoDB" id="10422002at2759"/>
<dbReference type="InParanoid" id="A0A1V9X126"/>